<dbReference type="SUPFAM" id="SSF50494">
    <property type="entry name" value="Trypsin-like serine proteases"/>
    <property type="match status" value="1"/>
</dbReference>
<feature type="non-terminal residue" evidence="1">
    <location>
        <position position="1"/>
    </location>
</feature>
<organism evidence="1 2">
    <name type="scientific">Cetraspora pellucida</name>
    <dbReference type="NCBI Taxonomy" id="1433469"/>
    <lineage>
        <taxon>Eukaryota</taxon>
        <taxon>Fungi</taxon>
        <taxon>Fungi incertae sedis</taxon>
        <taxon>Mucoromycota</taxon>
        <taxon>Glomeromycotina</taxon>
        <taxon>Glomeromycetes</taxon>
        <taxon>Diversisporales</taxon>
        <taxon>Gigasporaceae</taxon>
        <taxon>Cetraspora</taxon>
    </lineage>
</organism>
<evidence type="ECO:0000313" key="2">
    <source>
        <dbReference type="Proteomes" id="UP000789759"/>
    </source>
</evidence>
<protein>
    <submittedName>
        <fullName evidence="1">6548_t:CDS:1</fullName>
    </submittedName>
</protein>
<dbReference type="InterPro" id="IPR009003">
    <property type="entry name" value="Peptidase_S1_PA"/>
</dbReference>
<comment type="caution">
    <text evidence="1">The sequence shown here is derived from an EMBL/GenBank/DDBJ whole genome shotgun (WGS) entry which is preliminary data.</text>
</comment>
<dbReference type="AlphaFoldDB" id="A0A9N9IZ30"/>
<dbReference type="InterPro" id="IPR043504">
    <property type="entry name" value="Peptidase_S1_PA_chymotrypsin"/>
</dbReference>
<accession>A0A9N9IZ30</accession>
<dbReference type="EMBL" id="CAJVQA010019160">
    <property type="protein sequence ID" value="CAG8757761.1"/>
    <property type="molecule type" value="Genomic_DNA"/>
</dbReference>
<sequence length="391" mass="44279">PLAKLWQVQDNEIPKLLRIEKNLIQVDEILKPLLDEESFGGTYIDVKTNRVAINTLNFTKADNITSIMRKHINFLSFENVNHSLTTLRHTFNRISELAQSIRPRSISSFIEIKLNKVVIILSHKDDNHNKEFLRAIEVYSDTLNLQYAGDQNPSNPPPMNLQRISGRDNVLPQILSGEGIYYLKTGIRCSAGFWAKSKDSNTNYIVTAGHCSKFGNSAYYHMPWNSPFSLRSSRSFGQTSIYQIQPYDVALINITANIKPTAMIRNTDSEIYKELFICDDIAVSTHGAHLCKSGYGSHVTCGYIRAFNAFFLDDEDNFNPQLTITDMSTINRDSGGPIFYYKQNLRHVSLYGIHIVGGVKSTAMTLPIKIILDEFKLDLLLKKTFGICPIL</sequence>
<evidence type="ECO:0000313" key="1">
    <source>
        <dbReference type="EMBL" id="CAG8757761.1"/>
    </source>
</evidence>
<dbReference type="Gene3D" id="2.40.10.10">
    <property type="entry name" value="Trypsin-like serine proteases"/>
    <property type="match status" value="2"/>
</dbReference>
<reference evidence="1" key="1">
    <citation type="submission" date="2021-06" db="EMBL/GenBank/DDBJ databases">
        <authorList>
            <person name="Kallberg Y."/>
            <person name="Tangrot J."/>
            <person name="Rosling A."/>
        </authorList>
    </citation>
    <scope>NUCLEOTIDE SEQUENCE</scope>
    <source>
        <strain evidence="1">FL966</strain>
    </source>
</reference>
<name>A0A9N9IZ30_9GLOM</name>
<proteinExistence type="predicted"/>
<dbReference type="CDD" id="cd21112">
    <property type="entry name" value="alphaLP-like"/>
    <property type="match status" value="1"/>
</dbReference>
<dbReference type="OrthoDB" id="2345133at2759"/>
<gene>
    <name evidence="1" type="ORF">CPELLU_LOCUS15106</name>
</gene>
<keyword evidence="2" id="KW-1185">Reference proteome</keyword>
<dbReference type="Proteomes" id="UP000789759">
    <property type="component" value="Unassembled WGS sequence"/>
</dbReference>